<gene>
    <name evidence="2" type="ORF">LCGC14_3151220</name>
</gene>
<protein>
    <submittedName>
        <fullName evidence="2">Uncharacterized protein</fullName>
    </submittedName>
</protein>
<name>A0A0F8YIG2_9ZZZZ</name>
<dbReference type="EMBL" id="LAZR01069373">
    <property type="protein sequence ID" value="KKK47831.1"/>
    <property type="molecule type" value="Genomic_DNA"/>
</dbReference>
<reference evidence="2" key="1">
    <citation type="journal article" date="2015" name="Nature">
        <title>Complex archaea that bridge the gap between prokaryotes and eukaryotes.</title>
        <authorList>
            <person name="Spang A."/>
            <person name="Saw J.H."/>
            <person name="Jorgensen S.L."/>
            <person name="Zaremba-Niedzwiedzka K."/>
            <person name="Martijn J."/>
            <person name="Lind A.E."/>
            <person name="van Eijk R."/>
            <person name="Schleper C."/>
            <person name="Guy L."/>
            <person name="Ettema T.J."/>
        </authorList>
    </citation>
    <scope>NUCLEOTIDE SEQUENCE</scope>
</reference>
<feature type="compositionally biased region" description="Basic and acidic residues" evidence="1">
    <location>
        <begin position="1"/>
        <end position="13"/>
    </location>
</feature>
<sequence>MPQSKESIKDAARLRKQNQRKRDKEDVTPLDMSHNVTQMANSDVTQLSRYIDGKKVLLGKLPVGYKVLSDGQVWKPTLVIKPVVINDPIRREKARRYQLWKKGKPINDMDPGTAGQLLLICQSLNKHDVAHEVRYGVSGPTMDIVSETLGAS</sequence>
<organism evidence="2">
    <name type="scientific">marine sediment metagenome</name>
    <dbReference type="NCBI Taxonomy" id="412755"/>
    <lineage>
        <taxon>unclassified sequences</taxon>
        <taxon>metagenomes</taxon>
        <taxon>ecological metagenomes</taxon>
    </lineage>
</organism>
<accession>A0A0F8YIG2</accession>
<evidence type="ECO:0000256" key="1">
    <source>
        <dbReference type="SAM" id="MobiDB-lite"/>
    </source>
</evidence>
<evidence type="ECO:0000313" key="2">
    <source>
        <dbReference type="EMBL" id="KKK47831.1"/>
    </source>
</evidence>
<dbReference type="AlphaFoldDB" id="A0A0F8YIG2"/>
<comment type="caution">
    <text evidence="2">The sequence shown here is derived from an EMBL/GenBank/DDBJ whole genome shotgun (WGS) entry which is preliminary data.</text>
</comment>
<proteinExistence type="predicted"/>
<feature type="region of interest" description="Disordered" evidence="1">
    <location>
        <begin position="1"/>
        <end position="30"/>
    </location>
</feature>